<feature type="coiled-coil region" evidence="1">
    <location>
        <begin position="151"/>
        <end position="198"/>
    </location>
</feature>
<evidence type="ECO:0000256" key="2">
    <source>
        <dbReference type="SAM" id="SignalP"/>
    </source>
</evidence>
<name>R4YS39_OLEAN</name>
<accession>R4YS39</accession>
<feature type="chain" id="PRO_5004374395" evidence="2">
    <location>
        <begin position="20"/>
        <end position="231"/>
    </location>
</feature>
<dbReference type="Proteomes" id="UP000032749">
    <property type="component" value="Chromosome"/>
</dbReference>
<feature type="signal peptide" evidence="2">
    <location>
        <begin position="1"/>
        <end position="19"/>
    </location>
</feature>
<evidence type="ECO:0000256" key="1">
    <source>
        <dbReference type="SAM" id="Coils"/>
    </source>
</evidence>
<gene>
    <name evidence="3" type="ORF">OLEAN_C37360</name>
</gene>
<dbReference type="AlphaFoldDB" id="R4YS39"/>
<proteinExistence type="predicted"/>
<keyword evidence="2" id="KW-0732">Signal</keyword>
<protein>
    <submittedName>
        <fullName evidence="3">Uncharacterized protein</fullName>
    </submittedName>
</protein>
<evidence type="ECO:0000313" key="3">
    <source>
        <dbReference type="EMBL" id="CCK77912.1"/>
    </source>
</evidence>
<dbReference type="HOGENOM" id="CLU_1198798_0_0_6"/>
<sequence>MKYLIKILFLLLINTGAYAAPAIEYQHDQQRYTFPELTISANVFFTELSQYSGIDIYYYPELIIPNVFRGISLHEDELLRLLDKNFSLIKSFKNEQLASLQILPEGQIQSNNLRHAGSLIVELSQSSNALQEHPALLSDQRVRVLKAKERREKIISELKVKQENKKEQKDQKKNNKKIIRAQKKAKKQQEELTRLKHYQDTDKEIYERLLPFYKHQFGEPDFSKINNSNQP</sequence>
<keyword evidence="4" id="KW-1185">Reference proteome</keyword>
<organism evidence="3 4">
    <name type="scientific">Oleispira antarctica RB-8</name>
    <dbReference type="NCBI Taxonomy" id="698738"/>
    <lineage>
        <taxon>Bacteria</taxon>
        <taxon>Pseudomonadati</taxon>
        <taxon>Pseudomonadota</taxon>
        <taxon>Gammaproteobacteria</taxon>
        <taxon>Oceanospirillales</taxon>
        <taxon>Oceanospirillaceae</taxon>
        <taxon>Oleispira</taxon>
    </lineage>
</organism>
<dbReference type="KEGG" id="oai:OLEAN_C37360"/>
<dbReference type="STRING" id="698738.OLEAN_C37360"/>
<evidence type="ECO:0000313" key="4">
    <source>
        <dbReference type="Proteomes" id="UP000032749"/>
    </source>
</evidence>
<dbReference type="EMBL" id="FO203512">
    <property type="protein sequence ID" value="CCK77912.1"/>
    <property type="molecule type" value="Genomic_DNA"/>
</dbReference>
<keyword evidence="1" id="KW-0175">Coiled coil</keyword>
<reference evidence="3 4" key="1">
    <citation type="journal article" date="2013" name="Nat. Commun.">
        <title>Genome sequence and functional genomic analysis of the oil-degrading bacterium Oleispira antarctica.</title>
        <authorList>
            <person name="Kube M."/>
            <person name="Chernikova T.N."/>
            <person name="Al-Ramahi Y."/>
            <person name="Beloqui A."/>
            <person name="Lopez-Cortez N."/>
            <person name="Guazzaroni M.E."/>
            <person name="Heipieper H.J."/>
            <person name="Klages S."/>
            <person name="Kotsyurbenko O.R."/>
            <person name="Langer I."/>
            <person name="Nechitaylo T.Y."/>
            <person name="Lunsdorf H."/>
            <person name="Fernandez M."/>
            <person name="Juarez S."/>
            <person name="Ciordia S."/>
            <person name="Singer A."/>
            <person name="Kagan O."/>
            <person name="Egorova O."/>
            <person name="Petit P.A."/>
            <person name="Stogios P."/>
            <person name="Kim Y."/>
            <person name="Tchigvintsev A."/>
            <person name="Flick R."/>
            <person name="Denaro R."/>
            <person name="Genovese M."/>
            <person name="Albar J.P."/>
            <person name="Reva O.N."/>
            <person name="Martinez-Gomariz M."/>
            <person name="Tran H."/>
            <person name="Ferrer M."/>
            <person name="Savchenko A."/>
            <person name="Yakunin A.F."/>
            <person name="Yakimov M.M."/>
            <person name="Golyshina O.V."/>
            <person name="Reinhardt R."/>
            <person name="Golyshin P.N."/>
        </authorList>
    </citation>
    <scope>NUCLEOTIDE SEQUENCE [LARGE SCALE GENOMIC DNA]</scope>
</reference>